<feature type="transmembrane region" description="Helical" evidence="1">
    <location>
        <begin position="352"/>
        <end position="370"/>
    </location>
</feature>
<name>A0A6B9ZJF8_9BACT</name>
<sequence>MDPLSQAEQSASLNASLQCCSCGATLHYAPGTHQLKCNYCGATNDIEREYHGPIVSVDYNSFISKTNRDVQIVAKVVSCKNCGASTTLPPEVNSDNCTFCASPLVISDAQDRHIVEPHYLLPFAITKQQAAGNFRTWMDKLWFAPSDLAQLVAGHADLLKGLYLPHWSYDADTTTDYDGSRGDYYYETEYYTETVNGERVQRSRQVRHTRWHHVSGTVYNSFHDILITASTSLPPKVSRRLEPWHMQALEHYNERYVSGFRSELYQIPPEDGLEQAKVIMRPSIENTIRRDIGGDEQRIGDYHCTYYNLGLKYLLLPVWISAYRYNGKIYHFTINASTGEVVGERPYSGTKITLLVMAILLVIILIVYFCSQQ</sequence>
<evidence type="ECO:0008006" key="4">
    <source>
        <dbReference type="Google" id="ProtNLM"/>
    </source>
</evidence>
<proteinExistence type="predicted"/>
<dbReference type="KEGG" id="chih:GWR21_19430"/>
<dbReference type="AlphaFoldDB" id="A0A6B9ZJF8"/>
<protein>
    <recommendedName>
        <fullName evidence="4">Zinc finger domain-containing protein, LSD1 subclass</fullName>
    </recommendedName>
</protein>
<evidence type="ECO:0000313" key="3">
    <source>
        <dbReference type="Proteomes" id="UP000476411"/>
    </source>
</evidence>
<organism evidence="2 3">
    <name type="scientific">Chitinophaga agri</name>
    <dbReference type="NCBI Taxonomy" id="2703787"/>
    <lineage>
        <taxon>Bacteria</taxon>
        <taxon>Pseudomonadati</taxon>
        <taxon>Bacteroidota</taxon>
        <taxon>Chitinophagia</taxon>
        <taxon>Chitinophagales</taxon>
        <taxon>Chitinophagaceae</taxon>
        <taxon>Chitinophaga</taxon>
    </lineage>
</organism>
<dbReference type="Proteomes" id="UP000476411">
    <property type="component" value="Chromosome"/>
</dbReference>
<dbReference type="EMBL" id="CP048113">
    <property type="protein sequence ID" value="QHS61691.1"/>
    <property type="molecule type" value="Genomic_DNA"/>
</dbReference>
<dbReference type="RefSeq" id="WP_162333356.1">
    <property type="nucleotide sequence ID" value="NZ_CP048113.1"/>
</dbReference>
<dbReference type="PANTHER" id="PTHR37826:SF3">
    <property type="entry name" value="J DOMAIN-CONTAINING PROTEIN"/>
    <property type="match status" value="1"/>
</dbReference>
<evidence type="ECO:0000256" key="1">
    <source>
        <dbReference type="SAM" id="Phobius"/>
    </source>
</evidence>
<gene>
    <name evidence="2" type="ORF">GWR21_19430</name>
</gene>
<keyword evidence="1" id="KW-1133">Transmembrane helix</keyword>
<evidence type="ECO:0000313" key="2">
    <source>
        <dbReference type="EMBL" id="QHS61691.1"/>
    </source>
</evidence>
<keyword evidence="3" id="KW-1185">Reference proteome</keyword>
<reference evidence="2 3" key="1">
    <citation type="submission" date="2020-01" db="EMBL/GenBank/DDBJ databases">
        <title>Complete genome sequence of Chitinophaga sp. H33E-04 isolated from quinoa roots.</title>
        <authorList>
            <person name="Weon H.-Y."/>
            <person name="Lee S.A."/>
        </authorList>
    </citation>
    <scope>NUCLEOTIDE SEQUENCE [LARGE SCALE GENOMIC DNA]</scope>
    <source>
        <strain evidence="2 3">H33E-04</strain>
    </source>
</reference>
<accession>A0A6B9ZJF8</accession>
<keyword evidence="1" id="KW-0472">Membrane</keyword>
<dbReference type="NCBIfam" id="TIGR01053">
    <property type="entry name" value="LSD1"/>
    <property type="match status" value="1"/>
</dbReference>
<dbReference type="PANTHER" id="PTHR37826">
    <property type="entry name" value="FLOTILLIN BAND_7_5 DOMAIN PROTEIN"/>
    <property type="match status" value="1"/>
</dbReference>
<keyword evidence="1" id="KW-0812">Transmembrane</keyword>